<dbReference type="AlphaFoldDB" id="A0A2H3CVB7"/>
<accession>A0A2H3CVB7</accession>
<evidence type="ECO:0000313" key="2">
    <source>
        <dbReference type="Proteomes" id="UP000217790"/>
    </source>
</evidence>
<name>A0A2H3CVB7_ARMGA</name>
<reference evidence="2" key="1">
    <citation type="journal article" date="2017" name="Nat. Ecol. Evol.">
        <title>Genome expansion and lineage-specific genetic innovations in the forest pathogenic fungi Armillaria.</title>
        <authorList>
            <person name="Sipos G."/>
            <person name="Prasanna A.N."/>
            <person name="Walter M.C."/>
            <person name="O'Connor E."/>
            <person name="Balint B."/>
            <person name="Krizsan K."/>
            <person name="Kiss B."/>
            <person name="Hess J."/>
            <person name="Varga T."/>
            <person name="Slot J."/>
            <person name="Riley R."/>
            <person name="Boka B."/>
            <person name="Rigling D."/>
            <person name="Barry K."/>
            <person name="Lee J."/>
            <person name="Mihaltcheva S."/>
            <person name="LaButti K."/>
            <person name="Lipzen A."/>
            <person name="Waldron R."/>
            <person name="Moloney N.M."/>
            <person name="Sperisen C."/>
            <person name="Kredics L."/>
            <person name="Vagvoelgyi C."/>
            <person name="Patrignani A."/>
            <person name="Fitzpatrick D."/>
            <person name="Nagy I."/>
            <person name="Doyle S."/>
            <person name="Anderson J.B."/>
            <person name="Grigoriev I.V."/>
            <person name="Gueldener U."/>
            <person name="Muensterkoetter M."/>
            <person name="Nagy L.G."/>
        </authorList>
    </citation>
    <scope>NUCLEOTIDE SEQUENCE [LARGE SCALE GENOMIC DNA]</scope>
    <source>
        <strain evidence="2">Ar21-2</strain>
    </source>
</reference>
<protein>
    <submittedName>
        <fullName evidence="1">Uncharacterized protein</fullName>
    </submittedName>
</protein>
<organism evidence="1 2">
    <name type="scientific">Armillaria gallica</name>
    <name type="common">Bulbous honey fungus</name>
    <name type="synonym">Armillaria bulbosa</name>
    <dbReference type="NCBI Taxonomy" id="47427"/>
    <lineage>
        <taxon>Eukaryota</taxon>
        <taxon>Fungi</taxon>
        <taxon>Dikarya</taxon>
        <taxon>Basidiomycota</taxon>
        <taxon>Agaricomycotina</taxon>
        <taxon>Agaricomycetes</taxon>
        <taxon>Agaricomycetidae</taxon>
        <taxon>Agaricales</taxon>
        <taxon>Marasmiineae</taxon>
        <taxon>Physalacriaceae</taxon>
        <taxon>Armillaria</taxon>
    </lineage>
</organism>
<gene>
    <name evidence="1" type="ORF">ARMGADRAFT_554948</name>
</gene>
<dbReference type="Proteomes" id="UP000217790">
    <property type="component" value="Unassembled WGS sequence"/>
</dbReference>
<evidence type="ECO:0000313" key="1">
    <source>
        <dbReference type="EMBL" id="PBK85780.1"/>
    </source>
</evidence>
<dbReference type="InParanoid" id="A0A2H3CVB7"/>
<dbReference type="EMBL" id="KZ293689">
    <property type="protein sequence ID" value="PBK85780.1"/>
    <property type="molecule type" value="Genomic_DNA"/>
</dbReference>
<sequence length="122" mass="13377">MFNWHNQELLDVSRGVPCVIMTVSGKNFFGPRNINGVLAIFIPNVSAAALIHLCIYLDPGEIFPAFLQAIQDTWPPLEAALTSVPWYPRFKVADASSVAGEECEDLEELCQAGGLSEASIRR</sequence>
<keyword evidence="2" id="KW-1185">Reference proteome</keyword>
<proteinExistence type="predicted"/>